<dbReference type="Gene3D" id="1.10.760.10">
    <property type="entry name" value="Cytochrome c-like domain"/>
    <property type="match status" value="1"/>
</dbReference>
<comment type="cofactor">
    <cofactor evidence="9">
        <name>heme c</name>
        <dbReference type="ChEBI" id="CHEBI:61717"/>
    </cofactor>
    <text evidence="9">Binds 1 heme c group covalently per subunit.</text>
</comment>
<evidence type="ECO:0000256" key="10">
    <source>
        <dbReference type="SAM" id="MobiDB-lite"/>
    </source>
</evidence>
<dbReference type="PANTHER" id="PTHR10266">
    <property type="entry name" value="CYTOCHROME C1"/>
    <property type="match status" value="1"/>
</dbReference>
<dbReference type="AlphaFoldDB" id="A0A6L8WDQ7"/>
<evidence type="ECO:0000256" key="8">
    <source>
        <dbReference type="ARBA" id="ARBA00023136"/>
    </source>
</evidence>
<evidence type="ECO:0000259" key="13">
    <source>
        <dbReference type="PROSITE" id="PS51007"/>
    </source>
</evidence>
<feature type="signal peptide" evidence="12">
    <location>
        <begin position="1"/>
        <end position="24"/>
    </location>
</feature>
<dbReference type="SUPFAM" id="SSF46626">
    <property type="entry name" value="Cytochrome c"/>
    <property type="match status" value="1"/>
</dbReference>
<keyword evidence="5 9" id="KW-0479">Metal-binding</keyword>
<dbReference type="FunFam" id="1.10.760.10:FF:000011">
    <property type="entry name" value="Cytochrome c1, putative"/>
    <property type="match status" value="1"/>
</dbReference>
<dbReference type="PRINTS" id="PR00603">
    <property type="entry name" value="CYTOCHROMEC1"/>
</dbReference>
<proteinExistence type="predicted"/>
<dbReference type="GO" id="GO:0020037">
    <property type="term" value="F:heme binding"/>
    <property type="evidence" value="ECO:0007669"/>
    <property type="project" value="InterPro"/>
</dbReference>
<evidence type="ECO:0000256" key="6">
    <source>
        <dbReference type="ARBA" id="ARBA00022989"/>
    </source>
</evidence>
<protein>
    <recommendedName>
        <fullName evidence="2">Cytochrome c1</fullName>
    </recommendedName>
</protein>
<dbReference type="RefSeq" id="WP_161317228.1">
    <property type="nucleotide sequence ID" value="NZ_WTUW01000009.1"/>
</dbReference>
<dbReference type="GO" id="GO:0009055">
    <property type="term" value="F:electron transfer activity"/>
    <property type="evidence" value="ECO:0007669"/>
    <property type="project" value="InterPro"/>
</dbReference>
<evidence type="ECO:0000256" key="12">
    <source>
        <dbReference type="SAM" id="SignalP"/>
    </source>
</evidence>
<reference evidence="14 15" key="1">
    <citation type="submission" date="2019-12" db="EMBL/GenBank/DDBJ databases">
        <title>Snethiella sp. nov. sp. isolated from sea sand.</title>
        <authorList>
            <person name="Kim J."/>
            <person name="Jeong S.E."/>
            <person name="Jung H.S."/>
            <person name="Jeon C.O."/>
        </authorList>
    </citation>
    <scope>NUCLEOTIDE SEQUENCE [LARGE SCALE GENOMIC DNA]</scope>
    <source>
        <strain evidence="14 15">DP05</strain>
    </source>
</reference>
<feature type="binding site" description="covalent" evidence="9">
    <location>
        <position position="184"/>
    </location>
    <ligand>
        <name>heme c</name>
        <dbReference type="ChEBI" id="CHEBI:61717"/>
    </ligand>
</feature>
<sequence>MLKLLTSLSIAALVSLTSLGTAQAAGEAVELKSVAWKHGGIFGTYDRAAAQRGLQVYREVCAGCHGLGLVAFRTLSDLGFSEEEIKALAAESDYLDGPDGDGEMFDRPGKPSDKFPSPFPNEQAARASNGGAYPPDLSLITKARPNGDNYLYSLLTGYVDAPADFNLAEGMNYNAYFPGHQIAMPSPISEDAVEYSDGTPATVDQMAKDVTVFLAWAAEPKLEQRKSIGLRVILFLLILAGVFYAVKRKVWSDLH</sequence>
<keyword evidence="3 9" id="KW-0349">Heme</keyword>
<dbReference type="GO" id="GO:0016020">
    <property type="term" value="C:membrane"/>
    <property type="evidence" value="ECO:0007669"/>
    <property type="project" value="UniProtKB-SubCell"/>
</dbReference>
<evidence type="ECO:0000256" key="4">
    <source>
        <dbReference type="ARBA" id="ARBA00022692"/>
    </source>
</evidence>
<dbReference type="PROSITE" id="PS51007">
    <property type="entry name" value="CYTC"/>
    <property type="match status" value="1"/>
</dbReference>
<evidence type="ECO:0000256" key="11">
    <source>
        <dbReference type="SAM" id="Phobius"/>
    </source>
</evidence>
<gene>
    <name evidence="14" type="ORF">GQE98_17670</name>
</gene>
<dbReference type="InterPro" id="IPR036909">
    <property type="entry name" value="Cyt_c-like_dom_sf"/>
</dbReference>
<feature type="binding site" description="covalent" evidence="9">
    <location>
        <position position="65"/>
    </location>
    <ligand>
        <name>heme c</name>
        <dbReference type="ChEBI" id="CHEBI:61717"/>
    </ligand>
</feature>
<evidence type="ECO:0000256" key="3">
    <source>
        <dbReference type="ARBA" id="ARBA00022617"/>
    </source>
</evidence>
<feature type="compositionally biased region" description="Basic and acidic residues" evidence="10">
    <location>
        <begin position="104"/>
        <end position="113"/>
    </location>
</feature>
<keyword evidence="4 11" id="KW-0812">Transmembrane</keyword>
<dbReference type="Gene3D" id="1.20.5.100">
    <property type="entry name" value="Cytochrome c1, transmembrane anchor, C-terminal"/>
    <property type="match status" value="1"/>
</dbReference>
<feature type="binding site" description="covalent" evidence="9">
    <location>
        <position position="61"/>
    </location>
    <ligand>
        <name>heme c</name>
        <dbReference type="ChEBI" id="CHEBI:61717"/>
    </ligand>
</feature>
<name>A0A6L8WDQ7_9PROT</name>
<evidence type="ECO:0000256" key="2">
    <source>
        <dbReference type="ARBA" id="ARBA00016165"/>
    </source>
</evidence>
<evidence type="ECO:0000256" key="5">
    <source>
        <dbReference type="ARBA" id="ARBA00022723"/>
    </source>
</evidence>
<dbReference type="Pfam" id="PF02167">
    <property type="entry name" value="Cytochrom_C1"/>
    <property type="match status" value="1"/>
</dbReference>
<comment type="caution">
    <text evidence="14">The sequence shown here is derived from an EMBL/GenBank/DDBJ whole genome shotgun (WGS) entry which is preliminary data.</text>
</comment>
<accession>A0A6L8WDQ7</accession>
<dbReference type="InterPro" id="IPR009056">
    <property type="entry name" value="Cyt_c-like_dom"/>
</dbReference>
<feature type="domain" description="Cytochrome c" evidence="13">
    <location>
        <begin position="48"/>
        <end position="181"/>
    </location>
</feature>
<evidence type="ECO:0000313" key="14">
    <source>
        <dbReference type="EMBL" id="MZR32473.1"/>
    </source>
</evidence>
<dbReference type="PANTHER" id="PTHR10266:SF3">
    <property type="entry name" value="CYTOCHROME C1, HEME PROTEIN, MITOCHONDRIAL"/>
    <property type="match status" value="1"/>
</dbReference>
<evidence type="ECO:0000256" key="9">
    <source>
        <dbReference type="PIRSR" id="PIRSR602326-1"/>
    </source>
</evidence>
<evidence type="ECO:0000313" key="15">
    <source>
        <dbReference type="Proteomes" id="UP000476030"/>
    </source>
</evidence>
<keyword evidence="8 11" id="KW-0472">Membrane</keyword>
<feature type="chain" id="PRO_5026868553" description="Cytochrome c1" evidence="12">
    <location>
        <begin position="25"/>
        <end position="255"/>
    </location>
</feature>
<evidence type="ECO:0000256" key="7">
    <source>
        <dbReference type="ARBA" id="ARBA00023004"/>
    </source>
</evidence>
<keyword evidence="6 11" id="KW-1133">Transmembrane helix</keyword>
<keyword evidence="12" id="KW-0732">Signal</keyword>
<organism evidence="14 15">
    <name type="scientific">Sneathiella litorea</name>
    <dbReference type="NCBI Taxonomy" id="2606216"/>
    <lineage>
        <taxon>Bacteria</taxon>
        <taxon>Pseudomonadati</taxon>
        <taxon>Pseudomonadota</taxon>
        <taxon>Alphaproteobacteria</taxon>
        <taxon>Sneathiellales</taxon>
        <taxon>Sneathiellaceae</taxon>
        <taxon>Sneathiella</taxon>
    </lineage>
</organism>
<comment type="subcellular location">
    <subcellularLocation>
        <location evidence="1">Membrane</location>
    </subcellularLocation>
</comment>
<keyword evidence="7 9" id="KW-0408">Iron</keyword>
<feature type="transmembrane region" description="Helical" evidence="11">
    <location>
        <begin position="228"/>
        <end position="246"/>
    </location>
</feature>
<dbReference type="EMBL" id="WTUW01000009">
    <property type="protein sequence ID" value="MZR32473.1"/>
    <property type="molecule type" value="Genomic_DNA"/>
</dbReference>
<dbReference type="InterPro" id="IPR002326">
    <property type="entry name" value="Cyt_c1"/>
</dbReference>
<evidence type="ECO:0000256" key="1">
    <source>
        <dbReference type="ARBA" id="ARBA00004370"/>
    </source>
</evidence>
<keyword evidence="15" id="KW-1185">Reference proteome</keyword>
<dbReference type="GO" id="GO:0046872">
    <property type="term" value="F:metal ion binding"/>
    <property type="evidence" value="ECO:0007669"/>
    <property type="project" value="UniProtKB-KW"/>
</dbReference>
<dbReference type="Proteomes" id="UP000476030">
    <property type="component" value="Unassembled WGS sequence"/>
</dbReference>
<feature type="binding site" description="covalent" evidence="9">
    <location>
        <position position="64"/>
    </location>
    <ligand>
        <name>heme c</name>
        <dbReference type="ChEBI" id="CHEBI:61717"/>
    </ligand>
</feature>
<feature type="region of interest" description="Disordered" evidence="10">
    <location>
        <begin position="98"/>
        <end position="131"/>
    </location>
</feature>